<gene>
    <name evidence="5" type="primary">ftsZ</name>
    <name evidence="10" type="ORF">AKJ65_05515</name>
</gene>
<dbReference type="InterPro" id="IPR036525">
    <property type="entry name" value="Tubulin/FtsZ_GTPase_sf"/>
</dbReference>
<dbReference type="PROSITE" id="PS01135">
    <property type="entry name" value="FTSZ_2"/>
    <property type="match status" value="1"/>
</dbReference>
<keyword evidence="5 7" id="KW-0131">Cell cycle</keyword>
<evidence type="ECO:0000256" key="5">
    <source>
        <dbReference type="HAMAP-Rule" id="MF_00909"/>
    </source>
</evidence>
<feature type="binding site" evidence="5">
    <location>
        <begin position="35"/>
        <end position="39"/>
    </location>
    <ligand>
        <name>GTP</name>
        <dbReference type="ChEBI" id="CHEBI:37565"/>
    </ligand>
</feature>
<feature type="domain" description="Tubulin/FtsZ GTPase" evidence="8">
    <location>
        <begin position="27"/>
        <end position="218"/>
    </location>
</feature>
<dbReference type="SMART" id="SM00864">
    <property type="entry name" value="Tubulin"/>
    <property type="match status" value="1"/>
</dbReference>
<name>A0A133UIM3_9EURY</name>
<evidence type="ECO:0000256" key="1">
    <source>
        <dbReference type="ARBA" id="ARBA00009690"/>
    </source>
</evidence>
<dbReference type="SUPFAM" id="SSF52490">
    <property type="entry name" value="Tubulin nucleotide-binding domain-like"/>
    <property type="match status" value="1"/>
</dbReference>
<sequence>MWTGIMNESPGQGEEELERAIEEAEAEILVVGCGGAGGNTVSRILEAGVEGAENVAVNTDAQDLLHTSANRKVLIGREVTGGLGAGNDPKLGKKAAVESKNSLKELLQGKDMVFVTCGLGGGTGTGASPVIADIASGFGALTVGVVTLPLEVEGRRRSENAKGGLRELRKTVDASVIIPDDNILKIAPDLPIGEAFRAADEILMSTIKGVTELITEPGLINLDFADVRTVLQDGGISQVGMGESDDEDRALEAAEEALENPLLETEVSGAEEALVNVTGPLDMSLDEAEIIADRVSVEVGPGVNIVWGARVSEELKNSVRVMVLIPGASSPYDRGLDIERKEAKQKLEKKIKIIEK</sequence>
<evidence type="ECO:0000256" key="6">
    <source>
        <dbReference type="NCBIfam" id="TIGR00065"/>
    </source>
</evidence>
<dbReference type="EMBL" id="LHXO01000086">
    <property type="protein sequence ID" value="KXA94062.1"/>
    <property type="molecule type" value="Genomic_DNA"/>
</dbReference>
<dbReference type="AlphaFoldDB" id="A0A133UIM3"/>
<dbReference type="HAMAP" id="MF_00909">
    <property type="entry name" value="FtsZ"/>
    <property type="match status" value="1"/>
</dbReference>
<keyword evidence="3 5" id="KW-0342">GTP-binding</keyword>
<dbReference type="Gene3D" id="3.40.50.1440">
    <property type="entry name" value="Tubulin/FtsZ, GTPase domain"/>
    <property type="match status" value="1"/>
</dbReference>
<dbReference type="InterPro" id="IPR018316">
    <property type="entry name" value="Tubulin/FtsZ_2-layer-sand-dom"/>
</dbReference>
<protein>
    <recommendedName>
        <fullName evidence="5 6">Cell division protein FtsZ</fullName>
    </recommendedName>
</protein>
<dbReference type="GO" id="GO:0043093">
    <property type="term" value="P:FtsZ-dependent cytokinesis"/>
    <property type="evidence" value="ECO:0007669"/>
    <property type="project" value="UniProtKB-UniRule"/>
</dbReference>
<keyword evidence="5 7" id="KW-0132">Cell division</keyword>
<proteinExistence type="inferred from homology"/>
<evidence type="ECO:0000256" key="4">
    <source>
        <dbReference type="ARBA" id="ARBA00023210"/>
    </source>
</evidence>
<comment type="function">
    <text evidence="5">Essential cell division protein that forms a contractile ring structure (Z ring) at the future cell division site. The regulation of the ring assembly controls the timing and the location of cell division. One of the functions of the FtsZ ring is to recruit other cell division proteins to the septum to produce a new cell wall between the dividing cells. Binds GTP and shows GTPase activity.</text>
</comment>
<evidence type="ECO:0000256" key="7">
    <source>
        <dbReference type="RuleBase" id="RU003360"/>
    </source>
</evidence>
<evidence type="ECO:0000259" key="8">
    <source>
        <dbReference type="SMART" id="SM00864"/>
    </source>
</evidence>
<organism evidence="10 11">
    <name type="scientific">candidate division MSBL1 archaeon SCGC-AAA259E19</name>
    <dbReference type="NCBI Taxonomy" id="1698264"/>
    <lineage>
        <taxon>Archaea</taxon>
        <taxon>Methanobacteriati</taxon>
        <taxon>Methanobacteriota</taxon>
        <taxon>candidate division MSBL1</taxon>
    </lineage>
</organism>
<keyword evidence="11" id="KW-1185">Reference proteome</keyword>
<keyword evidence="5" id="KW-0963">Cytoplasm</keyword>
<feature type="domain" description="Tubulin/FtsZ 2-layer sandwich" evidence="9">
    <location>
        <begin position="220"/>
        <end position="337"/>
    </location>
</feature>
<dbReference type="GO" id="GO:0005525">
    <property type="term" value="F:GTP binding"/>
    <property type="evidence" value="ECO:0007669"/>
    <property type="project" value="UniProtKB-UniRule"/>
</dbReference>
<feature type="binding site" evidence="5">
    <location>
        <position position="153"/>
    </location>
    <ligand>
        <name>GTP</name>
        <dbReference type="ChEBI" id="CHEBI:37565"/>
    </ligand>
</feature>
<comment type="subcellular location">
    <subcellularLocation>
        <location evidence="5">Cytoplasm</location>
    </subcellularLocation>
    <text evidence="5">Assembles at midcell at the inner surface of the cytoplasmic membrane.</text>
</comment>
<dbReference type="Pfam" id="PF00091">
    <property type="entry name" value="Tubulin"/>
    <property type="match status" value="1"/>
</dbReference>
<keyword evidence="4 5" id="KW-0717">Septation</keyword>
<evidence type="ECO:0000256" key="3">
    <source>
        <dbReference type="ARBA" id="ARBA00023134"/>
    </source>
</evidence>
<dbReference type="GO" id="GO:0005737">
    <property type="term" value="C:cytoplasm"/>
    <property type="evidence" value="ECO:0007669"/>
    <property type="project" value="UniProtKB-SubCell"/>
</dbReference>
<dbReference type="GO" id="GO:0051258">
    <property type="term" value="P:protein polymerization"/>
    <property type="evidence" value="ECO:0007669"/>
    <property type="project" value="UniProtKB-UniRule"/>
</dbReference>
<feature type="binding site" evidence="5">
    <location>
        <position position="200"/>
    </location>
    <ligand>
        <name>GTP</name>
        <dbReference type="ChEBI" id="CHEBI:37565"/>
    </ligand>
</feature>
<dbReference type="PRINTS" id="PR00423">
    <property type="entry name" value="CELLDVISFTSZ"/>
</dbReference>
<reference evidence="10 11" key="1">
    <citation type="journal article" date="2016" name="Sci. Rep.">
        <title>Metabolic traits of an uncultured archaeal lineage -MSBL1- from brine pools of the Red Sea.</title>
        <authorList>
            <person name="Mwirichia R."/>
            <person name="Alam I."/>
            <person name="Rashid M."/>
            <person name="Vinu M."/>
            <person name="Ba-Alawi W."/>
            <person name="Anthony Kamau A."/>
            <person name="Kamanda Ngugi D."/>
            <person name="Goker M."/>
            <person name="Klenk H.P."/>
            <person name="Bajic V."/>
            <person name="Stingl U."/>
        </authorList>
    </citation>
    <scope>NUCLEOTIDE SEQUENCE [LARGE SCALE GENOMIC DNA]</scope>
    <source>
        <strain evidence="10">SCGC-AAA259E19</strain>
    </source>
</reference>
<dbReference type="PANTHER" id="PTHR30314:SF3">
    <property type="entry name" value="MITOCHONDRIAL DIVISION PROTEIN FSZA"/>
    <property type="match status" value="1"/>
</dbReference>
<dbReference type="InterPro" id="IPR008280">
    <property type="entry name" value="Tub_FtsZ_C"/>
</dbReference>
<dbReference type="GO" id="GO:0003924">
    <property type="term" value="F:GTPase activity"/>
    <property type="evidence" value="ECO:0007669"/>
    <property type="project" value="UniProtKB-UniRule"/>
</dbReference>
<dbReference type="PANTHER" id="PTHR30314">
    <property type="entry name" value="CELL DIVISION PROTEIN FTSZ-RELATED"/>
    <property type="match status" value="1"/>
</dbReference>
<evidence type="ECO:0000256" key="2">
    <source>
        <dbReference type="ARBA" id="ARBA00022741"/>
    </source>
</evidence>
<dbReference type="SUPFAM" id="SSF55307">
    <property type="entry name" value="Tubulin C-terminal domain-like"/>
    <property type="match status" value="1"/>
</dbReference>
<feature type="binding site" evidence="5">
    <location>
        <begin position="122"/>
        <end position="124"/>
    </location>
    <ligand>
        <name>GTP</name>
        <dbReference type="ChEBI" id="CHEBI:37565"/>
    </ligand>
</feature>
<dbReference type="InterPro" id="IPR020805">
    <property type="entry name" value="Cell_div_FtsZ_CS"/>
</dbReference>
<evidence type="ECO:0000313" key="11">
    <source>
        <dbReference type="Proteomes" id="UP000070284"/>
    </source>
</evidence>
<dbReference type="InterPro" id="IPR003008">
    <property type="entry name" value="Tubulin_FtsZ_GTPase"/>
</dbReference>
<dbReference type="GO" id="GO:0032153">
    <property type="term" value="C:cell division site"/>
    <property type="evidence" value="ECO:0007669"/>
    <property type="project" value="UniProtKB-UniRule"/>
</dbReference>
<keyword evidence="2 5" id="KW-0547">Nucleotide-binding</keyword>
<comment type="caution">
    <text evidence="10">The sequence shown here is derived from an EMBL/GenBank/DDBJ whole genome shotgun (WGS) entry which is preliminary data.</text>
</comment>
<dbReference type="SMART" id="SM00865">
    <property type="entry name" value="Tubulin_C"/>
    <property type="match status" value="1"/>
</dbReference>
<dbReference type="CDD" id="cd02201">
    <property type="entry name" value="FtsZ_type1"/>
    <property type="match status" value="1"/>
</dbReference>
<feature type="binding site" evidence="5">
    <location>
        <position position="157"/>
    </location>
    <ligand>
        <name>GTP</name>
        <dbReference type="ChEBI" id="CHEBI:37565"/>
    </ligand>
</feature>
<dbReference type="InterPro" id="IPR024757">
    <property type="entry name" value="FtsZ_C"/>
</dbReference>
<dbReference type="PATRIC" id="fig|1698264.3.peg.1972"/>
<dbReference type="Pfam" id="PF12327">
    <property type="entry name" value="FtsZ_C"/>
    <property type="match status" value="1"/>
</dbReference>
<dbReference type="FunFam" id="3.40.50.1440:FF:000001">
    <property type="entry name" value="Cell division protein FtsZ"/>
    <property type="match status" value="1"/>
</dbReference>
<dbReference type="InterPro" id="IPR045061">
    <property type="entry name" value="FtsZ/CetZ"/>
</dbReference>
<dbReference type="NCBIfam" id="TIGR00065">
    <property type="entry name" value="ftsZ"/>
    <property type="match status" value="1"/>
</dbReference>
<dbReference type="Proteomes" id="UP000070284">
    <property type="component" value="Unassembled WGS sequence"/>
</dbReference>
<comment type="subunit">
    <text evidence="5">Homodimer. Polymerizes to form a dynamic ring structure in a strictly GTP-dependent manner. Interacts directly with several other division proteins.</text>
</comment>
<dbReference type="InterPro" id="IPR000158">
    <property type="entry name" value="Cell_div_FtsZ"/>
</dbReference>
<comment type="similarity">
    <text evidence="1 5 7">Belongs to the FtsZ family.</text>
</comment>
<dbReference type="PROSITE" id="PS01134">
    <property type="entry name" value="FTSZ_1"/>
    <property type="match status" value="1"/>
</dbReference>
<evidence type="ECO:0000259" key="9">
    <source>
        <dbReference type="SMART" id="SM00865"/>
    </source>
</evidence>
<evidence type="ECO:0000313" key="10">
    <source>
        <dbReference type="EMBL" id="KXA94062.1"/>
    </source>
</evidence>
<accession>A0A133UIM3</accession>